<organism evidence="7 8">
    <name type="scientific">Lithohypha guttulata</name>
    <dbReference type="NCBI Taxonomy" id="1690604"/>
    <lineage>
        <taxon>Eukaryota</taxon>
        <taxon>Fungi</taxon>
        <taxon>Dikarya</taxon>
        <taxon>Ascomycota</taxon>
        <taxon>Pezizomycotina</taxon>
        <taxon>Eurotiomycetes</taxon>
        <taxon>Chaetothyriomycetidae</taxon>
        <taxon>Chaetothyriales</taxon>
        <taxon>Trichomeriaceae</taxon>
        <taxon>Lithohypha</taxon>
    </lineage>
</organism>
<sequence length="184" mass="20666">MTSSLSKIASNTVILKSLQMTTVASLGILSGVALSLYVWVIPVILRARDTRTKITQFNLVIEKGFQYLQPSSRALGASLATLAVLFYCHPNSAIASRWRYYALAMAILVPTAPYEEYAIFPTNYRVTDMGKELDTMRSPDCGDKRDREVDELLKKWRRRHVGRIMAPVAALLVSIWSVVAEQRL</sequence>
<evidence type="ECO:0000313" key="8">
    <source>
        <dbReference type="Proteomes" id="UP001345013"/>
    </source>
</evidence>
<keyword evidence="2 6" id="KW-0812">Transmembrane</keyword>
<feature type="transmembrane region" description="Helical" evidence="6">
    <location>
        <begin position="20"/>
        <end position="45"/>
    </location>
</feature>
<evidence type="ECO:0000256" key="1">
    <source>
        <dbReference type="ARBA" id="ARBA00004141"/>
    </source>
</evidence>
<keyword evidence="8" id="KW-1185">Reference proteome</keyword>
<feature type="transmembrane region" description="Helical" evidence="6">
    <location>
        <begin position="161"/>
        <end position="179"/>
    </location>
</feature>
<proteinExistence type="inferred from homology"/>
<accession>A0ABR0KJG3</accession>
<evidence type="ECO:0000256" key="3">
    <source>
        <dbReference type="ARBA" id="ARBA00022989"/>
    </source>
</evidence>
<dbReference type="Pfam" id="PF08592">
    <property type="entry name" value="Anthrone_oxy"/>
    <property type="match status" value="1"/>
</dbReference>
<dbReference type="EMBL" id="JAVRRG010000014">
    <property type="protein sequence ID" value="KAK5098470.1"/>
    <property type="molecule type" value="Genomic_DNA"/>
</dbReference>
<comment type="similarity">
    <text evidence="5">Belongs to the anthrone oxygenase family.</text>
</comment>
<dbReference type="Proteomes" id="UP001345013">
    <property type="component" value="Unassembled WGS sequence"/>
</dbReference>
<evidence type="ECO:0000256" key="2">
    <source>
        <dbReference type="ARBA" id="ARBA00022692"/>
    </source>
</evidence>
<evidence type="ECO:0000313" key="7">
    <source>
        <dbReference type="EMBL" id="KAK5098470.1"/>
    </source>
</evidence>
<reference evidence="7 8" key="1">
    <citation type="submission" date="2023-08" db="EMBL/GenBank/DDBJ databases">
        <title>Black Yeasts Isolated from many extreme environments.</title>
        <authorList>
            <person name="Coleine C."/>
            <person name="Stajich J.E."/>
            <person name="Selbmann L."/>
        </authorList>
    </citation>
    <scope>NUCLEOTIDE SEQUENCE [LARGE SCALE GENOMIC DNA]</scope>
    <source>
        <strain evidence="7 8">CCFEE 5885</strain>
    </source>
</reference>
<evidence type="ECO:0000256" key="6">
    <source>
        <dbReference type="SAM" id="Phobius"/>
    </source>
</evidence>
<evidence type="ECO:0000256" key="5">
    <source>
        <dbReference type="ARBA" id="ARBA00034313"/>
    </source>
</evidence>
<name>A0ABR0KJG3_9EURO</name>
<keyword evidence="3 6" id="KW-1133">Transmembrane helix</keyword>
<gene>
    <name evidence="7" type="ORF">LTR24_001788</name>
</gene>
<comment type="subcellular location">
    <subcellularLocation>
        <location evidence="1">Membrane</location>
        <topology evidence="1">Multi-pass membrane protein</topology>
    </subcellularLocation>
</comment>
<evidence type="ECO:0000256" key="4">
    <source>
        <dbReference type="ARBA" id="ARBA00023136"/>
    </source>
</evidence>
<comment type="caution">
    <text evidence="7">The sequence shown here is derived from an EMBL/GenBank/DDBJ whole genome shotgun (WGS) entry which is preliminary data.</text>
</comment>
<dbReference type="PANTHER" id="PTHR35042">
    <property type="entry name" value="ANTHRONE OXYGENASE ENCC"/>
    <property type="match status" value="1"/>
</dbReference>
<dbReference type="PANTHER" id="PTHR35042:SF1">
    <property type="entry name" value="DUF1772-DOMAIN-CONTAINING PROTEIN"/>
    <property type="match status" value="1"/>
</dbReference>
<protein>
    <submittedName>
        <fullName evidence="7">Uncharacterized protein</fullName>
    </submittedName>
</protein>
<dbReference type="InterPro" id="IPR013901">
    <property type="entry name" value="Anthrone_oxy"/>
</dbReference>
<keyword evidence="4 6" id="KW-0472">Membrane</keyword>